<dbReference type="GO" id="GO:0016887">
    <property type="term" value="F:ATP hydrolysis activity"/>
    <property type="evidence" value="ECO:0007669"/>
    <property type="project" value="InterPro"/>
</dbReference>
<dbReference type="InterPro" id="IPR005158">
    <property type="entry name" value="BTAD"/>
</dbReference>
<dbReference type="SUPFAM" id="SSF46894">
    <property type="entry name" value="C-terminal effector domain of the bipartite response regulators"/>
    <property type="match status" value="1"/>
</dbReference>
<dbReference type="GO" id="GO:0006355">
    <property type="term" value="P:regulation of DNA-templated transcription"/>
    <property type="evidence" value="ECO:0007669"/>
    <property type="project" value="InterPro"/>
</dbReference>
<dbReference type="EMBL" id="JAUSTB010000001">
    <property type="protein sequence ID" value="MDQ0144722.1"/>
    <property type="molecule type" value="Genomic_DNA"/>
</dbReference>
<evidence type="ECO:0000256" key="4">
    <source>
        <dbReference type="SAM" id="MobiDB-lite"/>
    </source>
</evidence>
<evidence type="ECO:0000256" key="1">
    <source>
        <dbReference type="ARBA" id="ARBA00005820"/>
    </source>
</evidence>
<dbReference type="PRINTS" id="PR00364">
    <property type="entry name" value="DISEASERSIST"/>
</dbReference>
<evidence type="ECO:0000256" key="3">
    <source>
        <dbReference type="PROSITE-ProRule" id="PRU01091"/>
    </source>
</evidence>
<dbReference type="InterPro" id="IPR058852">
    <property type="entry name" value="HTH_77"/>
</dbReference>
<dbReference type="Pfam" id="PF13401">
    <property type="entry name" value="AAA_22"/>
    <property type="match status" value="1"/>
</dbReference>
<reference evidence="6 7" key="1">
    <citation type="submission" date="2023-07" db="EMBL/GenBank/DDBJ databases">
        <title>Sorghum-associated microbial communities from plants grown in Nebraska, USA.</title>
        <authorList>
            <person name="Schachtman D."/>
        </authorList>
    </citation>
    <scope>NUCLEOTIDE SEQUENCE [LARGE SCALE GENOMIC DNA]</scope>
    <source>
        <strain evidence="6 7">DS1001</strain>
    </source>
</reference>
<organism evidence="6 7">
    <name type="scientific">Pseudarthrobacter niigatensis</name>
    <dbReference type="NCBI Taxonomy" id="369935"/>
    <lineage>
        <taxon>Bacteria</taxon>
        <taxon>Bacillati</taxon>
        <taxon>Actinomycetota</taxon>
        <taxon>Actinomycetes</taxon>
        <taxon>Micrococcales</taxon>
        <taxon>Micrococcaceae</taxon>
        <taxon>Pseudarthrobacter</taxon>
    </lineage>
</organism>
<feature type="compositionally biased region" description="Polar residues" evidence="4">
    <location>
        <begin position="971"/>
        <end position="980"/>
    </location>
</feature>
<dbReference type="AlphaFoldDB" id="A0AAJ1SVW4"/>
<dbReference type="GO" id="GO:0000160">
    <property type="term" value="P:phosphorelay signal transduction system"/>
    <property type="evidence" value="ECO:0007669"/>
    <property type="project" value="InterPro"/>
</dbReference>
<dbReference type="InterPro" id="IPR001867">
    <property type="entry name" value="OmpR/PhoB-type_DNA-bd"/>
</dbReference>
<dbReference type="InterPro" id="IPR016032">
    <property type="entry name" value="Sig_transdc_resp-reg_C-effctor"/>
</dbReference>
<dbReference type="SUPFAM" id="SSF48452">
    <property type="entry name" value="TPR-like"/>
    <property type="match status" value="2"/>
</dbReference>
<evidence type="ECO:0000313" key="6">
    <source>
        <dbReference type="EMBL" id="MDQ0144722.1"/>
    </source>
</evidence>
<dbReference type="Proteomes" id="UP001239267">
    <property type="component" value="Unassembled WGS sequence"/>
</dbReference>
<dbReference type="InterPro" id="IPR049945">
    <property type="entry name" value="AAA_22"/>
</dbReference>
<dbReference type="Gene3D" id="1.25.40.10">
    <property type="entry name" value="Tetratricopeptide repeat domain"/>
    <property type="match status" value="2"/>
</dbReference>
<dbReference type="Pfam" id="PF03704">
    <property type="entry name" value="BTAD"/>
    <property type="match status" value="1"/>
</dbReference>
<dbReference type="SMART" id="SM01043">
    <property type="entry name" value="BTAD"/>
    <property type="match status" value="1"/>
</dbReference>
<dbReference type="GO" id="GO:0003677">
    <property type="term" value="F:DNA binding"/>
    <property type="evidence" value="ECO:0007669"/>
    <property type="project" value="UniProtKB-UniRule"/>
</dbReference>
<accession>A0AAJ1SVW4</accession>
<feature type="domain" description="OmpR/PhoB-type" evidence="5">
    <location>
        <begin position="1"/>
        <end position="100"/>
    </location>
</feature>
<dbReference type="SUPFAM" id="SSF52540">
    <property type="entry name" value="P-loop containing nucleoside triphosphate hydrolases"/>
    <property type="match status" value="1"/>
</dbReference>
<dbReference type="PANTHER" id="PTHR47691:SF3">
    <property type="entry name" value="HTH-TYPE TRANSCRIPTIONAL REGULATOR RV0890C-RELATED"/>
    <property type="match status" value="1"/>
</dbReference>
<feature type="region of interest" description="Disordered" evidence="4">
    <location>
        <begin position="952"/>
        <end position="980"/>
    </location>
</feature>
<feature type="DNA-binding region" description="OmpR/PhoB-type" evidence="3">
    <location>
        <begin position="1"/>
        <end position="100"/>
    </location>
</feature>
<dbReference type="RefSeq" id="WP_307356986.1">
    <property type="nucleotide sequence ID" value="NZ_JAUSTB010000001.1"/>
</dbReference>
<dbReference type="PANTHER" id="PTHR47691">
    <property type="entry name" value="REGULATOR-RELATED"/>
    <property type="match status" value="1"/>
</dbReference>
<keyword evidence="2 3" id="KW-0238">DNA-binding</keyword>
<evidence type="ECO:0000259" key="5">
    <source>
        <dbReference type="PROSITE" id="PS51755"/>
    </source>
</evidence>
<dbReference type="SMART" id="SM00862">
    <property type="entry name" value="Trans_reg_C"/>
    <property type="match status" value="1"/>
</dbReference>
<dbReference type="Gene3D" id="1.10.10.10">
    <property type="entry name" value="Winged helix-like DNA-binding domain superfamily/Winged helix DNA-binding domain"/>
    <property type="match status" value="1"/>
</dbReference>
<gene>
    <name evidence="6" type="ORF">J2T23_000596</name>
</gene>
<dbReference type="InterPro" id="IPR011990">
    <property type="entry name" value="TPR-like_helical_dom_sf"/>
</dbReference>
<keyword evidence="7" id="KW-1185">Reference proteome</keyword>
<comment type="similarity">
    <text evidence="1">Belongs to the AfsR/DnrI/RedD regulatory family.</text>
</comment>
<dbReference type="CDD" id="cd15831">
    <property type="entry name" value="BTAD"/>
    <property type="match status" value="1"/>
</dbReference>
<dbReference type="Pfam" id="PF25872">
    <property type="entry name" value="HTH_77"/>
    <property type="match status" value="1"/>
</dbReference>
<proteinExistence type="inferred from homology"/>
<evidence type="ECO:0000256" key="2">
    <source>
        <dbReference type="ARBA" id="ARBA00023125"/>
    </source>
</evidence>
<comment type="caution">
    <text evidence="6">The sequence shown here is derived from an EMBL/GenBank/DDBJ whole genome shotgun (WGS) entry which is preliminary data.</text>
</comment>
<sequence length="980" mass="106879">MNALRIGVLGPLELTVDGGPAPIKARQQRVVLGCLALRANTVVTSDFLVDALWADRPPSKPIPQLQVYIAHLRRLMGPGKAAEADVSPLRTRPGGYELSVASNELDLLEFFEEVEAGERAAESGDLSGGSEHMRMAVGLFRGPVLPDLDGVDAVRADLDRLDEGRLNAQQNYFDLELALGRHDVIVADLQTAVTREPYRERLWQSYVLCLYRCGRQADALAACRRARRILLNDLGIAPGPSLEALEQHVLRQDPSLLPPTMAGQQHQDRFDNLPAAPTPLVGRQDELKSLTGLLDGGTARLVTITGTGGTGKTRLALAAAEALKSRIPDGVCWVDLAPLTEPGQVPAALASELGIATLDGEDPLKAVSYFLRQRRILLILDNFEHLDAAWGVPQHILTASRHLKLLVTSRRPLELRAEHEFQLNPLALPKLDAPQAVKELREVPSVKFFLDRGRAVRRDYVLDEHNAAVVPLLCRKLDGLPLALELAAARLRSRTEDQLLGELEASIVGLPPALRDLPERQQTLAAAISWSYQLLDDHKAQIFERLGVFAADPTVEAVAAVMDPADGTVQGLEGLARHSLLRLREVASGTSRVSLLQTIREYARDRLAMNGEAPVRRLHAEYYLRLVEETAPLLWGPEQVEALRRLQDDALELRAALSWAAGPGGSIPIALRFVGHLWHYWELTEDVANPCRIACDVVDKASGTPDELLGPALSGAATMCWLTGQNAQATEYHRRSLDAFRRSGNDSGVAWETLCLAVQSAERDDSETAFTMTDEVLTSPNASARSKVAALIVQEVLSYYLGDHAKALPLSRDCVDLARELGDRWLRMITLVNHSDCLVKAGDVNTAESVLFEAIALASELGAQGILPGYLESLAGVYVQQGRFEPAIRILAATETHRIDRGHPLNADEHKRIEQYKSQARAGAGPVRFGLAWSEGQSLSISQALQQVLDSNAGPVDRSPVDDGSRIGPTIETQTAAPWV</sequence>
<dbReference type="Gene3D" id="3.40.50.300">
    <property type="entry name" value="P-loop containing nucleotide triphosphate hydrolases"/>
    <property type="match status" value="1"/>
</dbReference>
<name>A0AAJ1SVW4_9MICC</name>
<evidence type="ECO:0000313" key="7">
    <source>
        <dbReference type="Proteomes" id="UP001239267"/>
    </source>
</evidence>
<dbReference type="InterPro" id="IPR036388">
    <property type="entry name" value="WH-like_DNA-bd_sf"/>
</dbReference>
<dbReference type="PROSITE" id="PS51755">
    <property type="entry name" value="OMPR_PHOB"/>
    <property type="match status" value="1"/>
</dbReference>
<protein>
    <submittedName>
        <fullName evidence="6">ATPase/DNA-binding SARP family transcriptional activator</fullName>
    </submittedName>
</protein>
<dbReference type="InterPro" id="IPR027417">
    <property type="entry name" value="P-loop_NTPase"/>
</dbReference>